<dbReference type="RefSeq" id="WP_144564359.1">
    <property type="nucleotide sequence ID" value="NZ_VIVN01000004.1"/>
</dbReference>
<evidence type="ECO:0000256" key="1">
    <source>
        <dbReference type="ARBA" id="ARBA00006718"/>
    </source>
</evidence>
<dbReference type="PIRSF" id="PIRSF034852">
    <property type="entry name" value="UCP034852"/>
    <property type="match status" value="1"/>
</dbReference>
<sequence>MEIGLSTAAIQWFKDEVELKKGDKVRFYVKIYGSSPVQEGFSLAFTVDNEPIDMGVKTEKEGLTFFIEGSDLWFFNGHDLFVDYNKQVDELEFSYTLSGK</sequence>
<protein>
    <submittedName>
        <fullName evidence="2">Uncharacterized protein YneR</fullName>
    </submittedName>
</protein>
<reference evidence="2 3" key="1">
    <citation type="submission" date="2019-06" db="EMBL/GenBank/DDBJ databases">
        <title>Sorghum-associated microbial communities from plants grown in Nebraska, USA.</title>
        <authorList>
            <person name="Schachtman D."/>
        </authorList>
    </citation>
    <scope>NUCLEOTIDE SEQUENCE [LARGE SCALE GENOMIC DNA]</scope>
    <source>
        <strain evidence="2 3">2482</strain>
    </source>
</reference>
<evidence type="ECO:0000313" key="3">
    <source>
        <dbReference type="Proteomes" id="UP000319671"/>
    </source>
</evidence>
<keyword evidence="3" id="KW-1185">Reference proteome</keyword>
<dbReference type="EMBL" id="VIVN01000004">
    <property type="protein sequence ID" value="TWE02590.1"/>
    <property type="molecule type" value="Genomic_DNA"/>
</dbReference>
<dbReference type="AlphaFoldDB" id="A0A561DGU8"/>
<comment type="caution">
    <text evidence="2">The sequence shown here is derived from an EMBL/GenBank/DDBJ whole genome shotgun (WGS) entry which is preliminary data.</text>
</comment>
<organism evidence="2 3">
    <name type="scientific">Neobacillus bataviensis</name>
    <dbReference type="NCBI Taxonomy" id="220685"/>
    <lineage>
        <taxon>Bacteria</taxon>
        <taxon>Bacillati</taxon>
        <taxon>Bacillota</taxon>
        <taxon>Bacilli</taxon>
        <taxon>Bacillales</taxon>
        <taxon>Bacillaceae</taxon>
        <taxon>Neobacillus</taxon>
    </lineage>
</organism>
<dbReference type="Proteomes" id="UP000319671">
    <property type="component" value="Unassembled WGS sequence"/>
</dbReference>
<proteinExistence type="inferred from homology"/>
<evidence type="ECO:0000313" key="2">
    <source>
        <dbReference type="EMBL" id="TWE02590.1"/>
    </source>
</evidence>
<name>A0A561DGU8_9BACI</name>
<dbReference type="InterPro" id="IPR035903">
    <property type="entry name" value="HesB-like_dom_sf"/>
</dbReference>
<accession>A0A561DGU8</accession>
<comment type="similarity">
    <text evidence="1">Belongs to the HesB/IscA family.</text>
</comment>
<gene>
    <name evidence="2" type="ORF">FB550_104136</name>
</gene>
<dbReference type="SUPFAM" id="SSF89360">
    <property type="entry name" value="HesB-like domain"/>
    <property type="match status" value="1"/>
</dbReference>
<dbReference type="InterPro" id="IPR008326">
    <property type="entry name" value="PdhI-like"/>
</dbReference>